<comment type="caution">
    <text evidence="1">The sequence shown here is derived from an EMBL/GenBank/DDBJ whole genome shotgun (WGS) entry which is preliminary data.</text>
</comment>
<dbReference type="RefSeq" id="WP_345195133.1">
    <property type="nucleotide sequence ID" value="NZ_BAABFL010000130.1"/>
</dbReference>
<evidence type="ECO:0000313" key="1">
    <source>
        <dbReference type="EMBL" id="GAA4649328.1"/>
    </source>
</evidence>
<accession>A0ABP8V1N5</accession>
<sequence>MPERESASSLSENDINALIAGCSSPYAETYQLMINTMPGMAETLYRIVEYTYPRESGQDPFCTNLITSLIKTFQSSVDQQYDSACRLLMLVYTIKKAMQGIYAENDVWNMTLSILSPATKTVFLRICDHQPQQSSVESE</sequence>
<gene>
    <name evidence="1" type="ORF">GCM10023116_16020</name>
</gene>
<reference evidence="2" key="1">
    <citation type="journal article" date="2019" name="Int. J. Syst. Evol. Microbiol.">
        <title>The Global Catalogue of Microorganisms (GCM) 10K type strain sequencing project: providing services to taxonomists for standard genome sequencing and annotation.</title>
        <authorList>
            <consortium name="The Broad Institute Genomics Platform"/>
            <consortium name="The Broad Institute Genome Sequencing Center for Infectious Disease"/>
            <person name="Wu L."/>
            <person name="Ma J."/>
        </authorList>
    </citation>
    <scope>NUCLEOTIDE SEQUENCE [LARGE SCALE GENOMIC DNA]</scope>
    <source>
        <strain evidence="2">JCM 17805</strain>
    </source>
</reference>
<keyword evidence="2" id="KW-1185">Reference proteome</keyword>
<protein>
    <submittedName>
        <fullName evidence="1">Uncharacterized protein</fullName>
    </submittedName>
</protein>
<dbReference type="Proteomes" id="UP001500604">
    <property type="component" value="Unassembled WGS sequence"/>
</dbReference>
<organism evidence="1 2">
    <name type="scientific">Kistimonas scapharcae</name>
    <dbReference type="NCBI Taxonomy" id="1036133"/>
    <lineage>
        <taxon>Bacteria</taxon>
        <taxon>Pseudomonadati</taxon>
        <taxon>Pseudomonadota</taxon>
        <taxon>Gammaproteobacteria</taxon>
        <taxon>Oceanospirillales</taxon>
        <taxon>Endozoicomonadaceae</taxon>
        <taxon>Kistimonas</taxon>
    </lineage>
</organism>
<proteinExistence type="predicted"/>
<dbReference type="EMBL" id="BAABFL010000130">
    <property type="protein sequence ID" value="GAA4649328.1"/>
    <property type="molecule type" value="Genomic_DNA"/>
</dbReference>
<evidence type="ECO:0000313" key="2">
    <source>
        <dbReference type="Proteomes" id="UP001500604"/>
    </source>
</evidence>
<name>A0ABP8V1N5_9GAMM</name>